<dbReference type="HOGENOM" id="CLU_074846_1_1_1"/>
<gene>
    <name evidence="2" type="ORF">X797_000232</name>
</gene>
<dbReference type="PANTHER" id="PTHR38048">
    <property type="entry name" value="EXPRESSED PROTEIN"/>
    <property type="match status" value="1"/>
</dbReference>
<dbReference type="Proteomes" id="UP000030151">
    <property type="component" value="Unassembled WGS sequence"/>
</dbReference>
<protein>
    <submittedName>
        <fullName evidence="2">Hemerythrin-like domain protein</fullName>
    </submittedName>
</protein>
<dbReference type="EMBL" id="JELW01000001">
    <property type="protein sequence ID" value="EXV05517.1"/>
    <property type="molecule type" value="Genomic_DNA"/>
</dbReference>
<accession>A0A0A1V5K5</accession>
<organism evidence="2 3">
    <name type="scientific">Metarhizium robertsii</name>
    <dbReference type="NCBI Taxonomy" id="568076"/>
    <lineage>
        <taxon>Eukaryota</taxon>
        <taxon>Fungi</taxon>
        <taxon>Dikarya</taxon>
        <taxon>Ascomycota</taxon>
        <taxon>Pezizomycotina</taxon>
        <taxon>Sordariomycetes</taxon>
        <taxon>Hypocreomycetidae</taxon>
        <taxon>Hypocreales</taxon>
        <taxon>Clavicipitaceae</taxon>
        <taxon>Metarhizium</taxon>
    </lineage>
</organism>
<feature type="domain" description="Hemerythrin-like" evidence="1">
    <location>
        <begin position="34"/>
        <end position="160"/>
    </location>
</feature>
<dbReference type="CDD" id="cd12108">
    <property type="entry name" value="Hr-like"/>
    <property type="match status" value="1"/>
</dbReference>
<dbReference type="AlphaFoldDB" id="A0A0A1V5K5"/>
<dbReference type="InterPro" id="IPR053206">
    <property type="entry name" value="Dimeric_xanthone_biosynth"/>
</dbReference>
<comment type="caution">
    <text evidence="2">The sequence shown here is derived from an EMBL/GenBank/DDBJ whole genome shotgun (WGS) entry which is preliminary data.</text>
</comment>
<name>A0A0A1V5K5_9HYPO</name>
<evidence type="ECO:0000259" key="1">
    <source>
        <dbReference type="Pfam" id="PF01814"/>
    </source>
</evidence>
<dbReference type="OrthoDB" id="10044044at2759"/>
<dbReference type="InterPro" id="IPR012312">
    <property type="entry name" value="Hemerythrin-like"/>
</dbReference>
<dbReference type="Pfam" id="PF01814">
    <property type="entry name" value="Hemerythrin"/>
    <property type="match status" value="1"/>
</dbReference>
<evidence type="ECO:0000313" key="3">
    <source>
        <dbReference type="Proteomes" id="UP000030151"/>
    </source>
</evidence>
<dbReference type="PANTHER" id="PTHR38048:SF1">
    <property type="entry name" value="HEMERYTHRIN-LIKE DOMAIN-CONTAINING PROTEIN"/>
    <property type="match status" value="1"/>
</dbReference>
<reference evidence="2 3" key="1">
    <citation type="submission" date="2014-02" db="EMBL/GenBank/DDBJ databases">
        <title>The genome sequence of the entomopathogenic fungus Metarhizium robertsii ARSEF 2575.</title>
        <authorList>
            <person name="Giuliano Garisto Donzelli B."/>
            <person name="Roe B.A."/>
            <person name="Macmil S.L."/>
            <person name="Krasnoff S.B."/>
            <person name="Gibson D.M."/>
        </authorList>
    </citation>
    <scope>NUCLEOTIDE SEQUENCE [LARGE SCALE GENOMIC DNA]</scope>
    <source>
        <strain evidence="2 3">ARSEF 2575</strain>
    </source>
</reference>
<evidence type="ECO:0000313" key="2">
    <source>
        <dbReference type="EMBL" id="EXV05517.1"/>
    </source>
</evidence>
<dbReference type="Gene3D" id="1.20.120.520">
    <property type="entry name" value="nmb1532 protein domain like"/>
    <property type="match status" value="1"/>
</dbReference>
<dbReference type="eggNOG" id="ENOG502S4CP">
    <property type="taxonomic scope" value="Eukaryota"/>
</dbReference>
<proteinExistence type="predicted"/>
<sequence>MAGDEAATSDAAAAETRALPPLTDHEFKIYNRMADRMEQFHNYFRQTWTLLWTAATTSRRPQNLTQKQFLNEAISFARHLSAHHGIEEAHVFPLLATRMPEFDARRGSLVKQHEQIHKGLEEFERYVKECHAGRDEFEMGVLKEKMEGWGGVLWEHLDDEVRMLGAEKMRAVWSKEEMMRMPM</sequence>